<accession>W9RT86</accession>
<feature type="region of interest" description="Disordered" evidence="1">
    <location>
        <begin position="81"/>
        <end position="122"/>
    </location>
</feature>
<proteinExistence type="predicted"/>
<dbReference type="EMBL" id="KE344580">
    <property type="protein sequence ID" value="EXB68694.1"/>
    <property type="molecule type" value="Genomic_DNA"/>
</dbReference>
<protein>
    <submittedName>
        <fullName evidence="2">Uncharacterized protein</fullName>
    </submittedName>
</protein>
<keyword evidence="3" id="KW-1185">Reference proteome</keyword>
<dbReference type="Proteomes" id="UP000030645">
    <property type="component" value="Unassembled WGS sequence"/>
</dbReference>
<dbReference type="AlphaFoldDB" id="W9RT86"/>
<evidence type="ECO:0000256" key="1">
    <source>
        <dbReference type="SAM" id="MobiDB-lite"/>
    </source>
</evidence>
<evidence type="ECO:0000313" key="2">
    <source>
        <dbReference type="EMBL" id="EXB68694.1"/>
    </source>
</evidence>
<sequence length="122" mass="13367">MVQEAVQTLTAETLPQICGEVNWLHEMGGLRTQVGEMQGTIRKVQGSIYWFEALLEQWGPPPRAGVGRDAEGKLIWVTRRPKAGGATAGNCNDQRPGGNPRHDEVGDVDQNAQIREGPHREG</sequence>
<evidence type="ECO:0000313" key="3">
    <source>
        <dbReference type="Proteomes" id="UP000030645"/>
    </source>
</evidence>
<gene>
    <name evidence="2" type="ORF">L484_024710</name>
</gene>
<name>W9RT86_9ROSA</name>
<organism evidence="2 3">
    <name type="scientific">Morus notabilis</name>
    <dbReference type="NCBI Taxonomy" id="981085"/>
    <lineage>
        <taxon>Eukaryota</taxon>
        <taxon>Viridiplantae</taxon>
        <taxon>Streptophyta</taxon>
        <taxon>Embryophyta</taxon>
        <taxon>Tracheophyta</taxon>
        <taxon>Spermatophyta</taxon>
        <taxon>Magnoliopsida</taxon>
        <taxon>eudicotyledons</taxon>
        <taxon>Gunneridae</taxon>
        <taxon>Pentapetalae</taxon>
        <taxon>rosids</taxon>
        <taxon>fabids</taxon>
        <taxon>Rosales</taxon>
        <taxon>Moraceae</taxon>
        <taxon>Moreae</taxon>
        <taxon>Morus</taxon>
    </lineage>
</organism>
<reference evidence="3" key="1">
    <citation type="submission" date="2013-01" db="EMBL/GenBank/DDBJ databases">
        <title>Draft Genome Sequence of a Mulberry Tree, Morus notabilis C.K. Schneid.</title>
        <authorList>
            <person name="He N."/>
            <person name="Zhao S."/>
        </authorList>
    </citation>
    <scope>NUCLEOTIDE SEQUENCE</scope>
</reference>